<dbReference type="RefSeq" id="WP_167094492.1">
    <property type="nucleotide sequence ID" value="NZ_WHJG01000103.1"/>
</dbReference>
<proteinExistence type="predicted"/>
<organism evidence="1 2">
    <name type="scientific">Massilia frigida</name>
    <dbReference type="NCBI Taxonomy" id="2609281"/>
    <lineage>
        <taxon>Bacteria</taxon>
        <taxon>Pseudomonadati</taxon>
        <taxon>Pseudomonadota</taxon>
        <taxon>Betaproteobacteria</taxon>
        <taxon>Burkholderiales</taxon>
        <taxon>Oxalobacteraceae</taxon>
        <taxon>Telluria group</taxon>
        <taxon>Massilia</taxon>
    </lineage>
</organism>
<comment type="caution">
    <text evidence="1">The sequence shown here is derived from an EMBL/GenBank/DDBJ whole genome shotgun (WGS) entry which is preliminary data.</text>
</comment>
<evidence type="ECO:0000313" key="1">
    <source>
        <dbReference type="EMBL" id="NHZ84146.1"/>
    </source>
</evidence>
<gene>
    <name evidence="1" type="ORF">F2P44_33560</name>
</gene>
<name>A0ABX0NKK2_9BURK</name>
<keyword evidence="2" id="KW-1185">Reference proteome</keyword>
<dbReference type="EMBL" id="WHJG01000103">
    <property type="protein sequence ID" value="NHZ84146.1"/>
    <property type="molecule type" value="Genomic_DNA"/>
</dbReference>
<reference evidence="1 2" key="1">
    <citation type="submission" date="2019-10" db="EMBL/GenBank/DDBJ databases">
        <title>Taxonomy of Antarctic Massilia spp.: description of Massilia rubra sp. nov., Massilia aquatica sp. nov., Massilia mucilaginosa sp. nov., Massilia frigida sp. nov. isolated from streams, lakes and regoliths.</title>
        <authorList>
            <person name="Holochova P."/>
            <person name="Sedlacek I."/>
            <person name="Kralova S."/>
            <person name="Maslanova I."/>
            <person name="Busse H.-J."/>
            <person name="Stankova E."/>
            <person name="Vrbovska V."/>
            <person name="Kovarovic V."/>
            <person name="Bartak M."/>
            <person name="Svec P."/>
            <person name="Pantucek R."/>
        </authorList>
    </citation>
    <scope>NUCLEOTIDE SEQUENCE [LARGE SCALE GENOMIC DNA]</scope>
    <source>
        <strain evidence="1 2">CCM 8695</strain>
    </source>
</reference>
<dbReference type="Proteomes" id="UP000621455">
    <property type="component" value="Unassembled WGS sequence"/>
</dbReference>
<accession>A0ABX0NKK2</accession>
<protein>
    <submittedName>
        <fullName evidence="1">Uncharacterized protein</fullName>
    </submittedName>
</protein>
<sequence>MNITDLIGKAPAVLAAPQDTIVVTIERYLTGQQLEVIQGYMQKRLPNNPVVLLQKGMTVEVMKHAVVEAYSAGIQASTSSPVAFPIELL</sequence>
<evidence type="ECO:0000313" key="2">
    <source>
        <dbReference type="Proteomes" id="UP000621455"/>
    </source>
</evidence>